<evidence type="ECO:0000313" key="12">
    <source>
        <dbReference type="EMBL" id="UWX06307.1"/>
    </source>
</evidence>
<protein>
    <recommendedName>
        <fullName evidence="6 10">UDP-glucose 4-epimerase</fullName>
        <ecNumber evidence="5 10">5.1.3.2</ecNumber>
    </recommendedName>
</protein>
<name>A0ABY5Y3M9_9BACT</name>
<proteinExistence type="inferred from homology"/>
<accession>A0ABY5Y3M9</accession>
<sequence length="325" mass="35991">MTKTVLVMGGAGYIGSHTVKHLLDNGYRVIVADNLVYGHLEAIDKRAAFIHADLLNSASLYAIFNRHEIHAVIHFAAFAYVGESVQDPQKYYLNNVVGTINLLNAMLANNVKNIVFSSTCATYGEPNYIPIDEKHPQSPINPYGKSKLMIEQIFADYEKAYGLNHISLRYFNAAGCSADGEIGESHTPETHLIPLVLKAIKGERDSIHVFGTDYDTPDGTCIRDYIHIEDLAAAHRLALEKLPEYCGCINLGTGTGTSVKEIIFAAEKVSGKKCPTVYAERRAGDPAKLFADNTKAKEILGWQPHYASIEEIITTAWNWETNRKF</sequence>
<gene>
    <name evidence="12" type="primary">galE</name>
    <name evidence="12" type="ORF">JBF11_03060</name>
</gene>
<dbReference type="EC" id="5.1.3.2" evidence="5 10"/>
<evidence type="ECO:0000256" key="5">
    <source>
        <dbReference type="ARBA" id="ARBA00013189"/>
    </source>
</evidence>
<dbReference type="Proteomes" id="UP001058120">
    <property type="component" value="Chromosome"/>
</dbReference>
<dbReference type="Pfam" id="PF01370">
    <property type="entry name" value="Epimerase"/>
    <property type="match status" value="1"/>
</dbReference>
<keyword evidence="7 10" id="KW-0520">NAD</keyword>
<comment type="cofactor">
    <cofactor evidence="2 10">
        <name>NAD(+)</name>
        <dbReference type="ChEBI" id="CHEBI:57540"/>
    </cofactor>
</comment>
<dbReference type="InterPro" id="IPR005886">
    <property type="entry name" value="UDP_G4E"/>
</dbReference>
<evidence type="ECO:0000256" key="6">
    <source>
        <dbReference type="ARBA" id="ARBA00018569"/>
    </source>
</evidence>
<keyword evidence="9 10" id="KW-0119">Carbohydrate metabolism</keyword>
<dbReference type="InterPro" id="IPR001509">
    <property type="entry name" value="Epimerase_deHydtase"/>
</dbReference>
<comment type="subunit">
    <text evidence="10">Homodimer.</text>
</comment>
<dbReference type="EMBL" id="CP065938">
    <property type="protein sequence ID" value="UWX06307.1"/>
    <property type="molecule type" value="Genomic_DNA"/>
</dbReference>
<dbReference type="RefSeq" id="WP_334315910.1">
    <property type="nucleotide sequence ID" value="NZ_CP065938.1"/>
</dbReference>
<evidence type="ECO:0000256" key="1">
    <source>
        <dbReference type="ARBA" id="ARBA00000083"/>
    </source>
</evidence>
<keyword evidence="8 10" id="KW-0413">Isomerase</keyword>
<dbReference type="GO" id="GO:0003978">
    <property type="term" value="F:UDP-glucose 4-epimerase activity"/>
    <property type="evidence" value="ECO:0007669"/>
    <property type="project" value="UniProtKB-EC"/>
</dbReference>
<evidence type="ECO:0000256" key="4">
    <source>
        <dbReference type="ARBA" id="ARBA00007637"/>
    </source>
</evidence>
<comment type="pathway">
    <text evidence="3 10">Carbohydrate metabolism; galactose metabolism.</text>
</comment>
<dbReference type="InterPro" id="IPR036291">
    <property type="entry name" value="NAD(P)-bd_dom_sf"/>
</dbReference>
<organism evidence="12 13">
    <name type="scientific">Taurinivorans muris</name>
    <dbReference type="NCBI Taxonomy" id="2787751"/>
    <lineage>
        <taxon>Bacteria</taxon>
        <taxon>Pseudomonadati</taxon>
        <taxon>Thermodesulfobacteriota</taxon>
        <taxon>Desulfovibrionia</taxon>
        <taxon>Desulfovibrionales</taxon>
        <taxon>Desulfovibrionaceae</taxon>
        <taxon>Taurinivorans</taxon>
    </lineage>
</organism>
<reference evidence="12" key="1">
    <citation type="submission" date="2020-12" db="EMBL/GenBank/DDBJ databases">
        <title>Taurinivorans muris gen. nov., sp. nov., fundamental and realized metabolic niche of a ubiquitous sulfidogenic bacterium in the murine intestine.</title>
        <authorList>
            <person name="Ye H."/>
            <person name="Hanson B.T."/>
            <person name="Loy A."/>
        </authorList>
    </citation>
    <scope>NUCLEOTIDE SEQUENCE</scope>
    <source>
        <strain evidence="12">LT0009</strain>
    </source>
</reference>
<dbReference type="NCBIfam" id="TIGR01179">
    <property type="entry name" value="galE"/>
    <property type="match status" value="1"/>
</dbReference>
<dbReference type="PANTHER" id="PTHR43725:SF53">
    <property type="entry name" value="UDP-ARABINOSE 4-EPIMERASE 1"/>
    <property type="match status" value="1"/>
</dbReference>
<dbReference type="CDD" id="cd05247">
    <property type="entry name" value="UDP_G4E_1_SDR_e"/>
    <property type="match status" value="1"/>
</dbReference>
<dbReference type="PANTHER" id="PTHR43725">
    <property type="entry name" value="UDP-GLUCOSE 4-EPIMERASE"/>
    <property type="match status" value="1"/>
</dbReference>
<evidence type="ECO:0000259" key="11">
    <source>
        <dbReference type="Pfam" id="PF01370"/>
    </source>
</evidence>
<evidence type="ECO:0000256" key="2">
    <source>
        <dbReference type="ARBA" id="ARBA00001911"/>
    </source>
</evidence>
<evidence type="ECO:0000256" key="9">
    <source>
        <dbReference type="ARBA" id="ARBA00023277"/>
    </source>
</evidence>
<comment type="similarity">
    <text evidence="4 10">Belongs to the NAD(P)-dependent epimerase/dehydratase family.</text>
</comment>
<evidence type="ECO:0000256" key="10">
    <source>
        <dbReference type="RuleBase" id="RU366046"/>
    </source>
</evidence>
<dbReference type="Gene3D" id="3.90.25.10">
    <property type="entry name" value="UDP-galactose 4-epimerase, domain 1"/>
    <property type="match status" value="1"/>
</dbReference>
<evidence type="ECO:0000313" key="13">
    <source>
        <dbReference type="Proteomes" id="UP001058120"/>
    </source>
</evidence>
<evidence type="ECO:0000256" key="7">
    <source>
        <dbReference type="ARBA" id="ARBA00023027"/>
    </source>
</evidence>
<dbReference type="Gene3D" id="3.40.50.720">
    <property type="entry name" value="NAD(P)-binding Rossmann-like Domain"/>
    <property type="match status" value="1"/>
</dbReference>
<dbReference type="SUPFAM" id="SSF51735">
    <property type="entry name" value="NAD(P)-binding Rossmann-fold domains"/>
    <property type="match status" value="1"/>
</dbReference>
<evidence type="ECO:0000256" key="8">
    <source>
        <dbReference type="ARBA" id="ARBA00023235"/>
    </source>
</evidence>
<evidence type="ECO:0000256" key="3">
    <source>
        <dbReference type="ARBA" id="ARBA00004947"/>
    </source>
</evidence>
<keyword evidence="13" id="KW-1185">Reference proteome</keyword>
<comment type="catalytic activity">
    <reaction evidence="1 10">
        <text>UDP-alpha-D-glucose = UDP-alpha-D-galactose</text>
        <dbReference type="Rhea" id="RHEA:22168"/>
        <dbReference type="ChEBI" id="CHEBI:58885"/>
        <dbReference type="ChEBI" id="CHEBI:66914"/>
        <dbReference type="EC" id="5.1.3.2"/>
    </reaction>
</comment>
<feature type="domain" description="NAD-dependent epimerase/dehydratase" evidence="11">
    <location>
        <begin position="5"/>
        <end position="241"/>
    </location>
</feature>